<feature type="transmembrane region" description="Helical" evidence="3">
    <location>
        <begin position="101"/>
        <end position="116"/>
    </location>
</feature>
<keyword evidence="3" id="KW-1133">Transmembrane helix</keyword>
<evidence type="ECO:0000313" key="4">
    <source>
        <dbReference type="EMBL" id="PMP64066.1"/>
    </source>
</evidence>
<feature type="transmembrane region" description="Helical" evidence="3">
    <location>
        <begin position="61"/>
        <end position="80"/>
    </location>
</feature>
<gene>
    <name evidence="4" type="ORF">C0197_01350</name>
</gene>
<organism evidence="4 5">
    <name type="scientific">Caldimicrobium thiodismutans</name>
    <dbReference type="NCBI Taxonomy" id="1653476"/>
    <lineage>
        <taxon>Bacteria</taxon>
        <taxon>Pseudomonadati</taxon>
        <taxon>Thermodesulfobacteriota</taxon>
        <taxon>Thermodesulfobacteria</taxon>
        <taxon>Thermodesulfobacteriales</taxon>
        <taxon>Thermodesulfobacteriaceae</taxon>
        <taxon>Caldimicrobium</taxon>
    </lineage>
</organism>
<evidence type="ECO:0000256" key="1">
    <source>
        <dbReference type="ARBA" id="ARBA00022679"/>
    </source>
</evidence>
<dbReference type="InterPro" id="IPR000462">
    <property type="entry name" value="CDP-OH_P_trans"/>
</dbReference>
<name>A0A2N7PKX6_9BACT</name>
<dbReference type="GO" id="GO:0016020">
    <property type="term" value="C:membrane"/>
    <property type="evidence" value="ECO:0007669"/>
    <property type="project" value="InterPro"/>
</dbReference>
<protein>
    <submittedName>
        <fullName evidence="4">CDP-alcohol phosphatidyltransferase family protein</fullName>
    </submittedName>
</protein>
<comment type="caution">
    <text evidence="4">The sequence shown here is derived from an EMBL/GenBank/DDBJ whole genome shotgun (WGS) entry which is preliminary data.</text>
</comment>
<keyword evidence="3" id="KW-0812">Transmembrane</keyword>
<reference evidence="4 5" key="1">
    <citation type="submission" date="2018-01" db="EMBL/GenBank/DDBJ databases">
        <title>Metagenomic assembled genomes from two thermal pools in the Uzon Caldera, Kamchatka, Russia.</title>
        <authorList>
            <person name="Wilkins L."/>
            <person name="Ettinger C."/>
        </authorList>
    </citation>
    <scope>NUCLEOTIDE SEQUENCE [LARGE SCALE GENOMIC DNA]</scope>
    <source>
        <strain evidence="4">ZAV-15</strain>
    </source>
</reference>
<dbReference type="InterPro" id="IPR043130">
    <property type="entry name" value="CDP-OH_PTrfase_TM_dom"/>
</dbReference>
<evidence type="ECO:0000256" key="2">
    <source>
        <dbReference type="RuleBase" id="RU003750"/>
    </source>
</evidence>
<sequence length="203" mass="22759">MREKFMSKLSLTEKIKLTTEPYLLPLVRILMHLNIHPNVITLICFLGFVLSAFFIAQGKFLMAGIILLLFAPLDAVDGLLARTSKKVTSFGAFLDSTMDRYGEIFIFLALTYYFILKASPAGIILSFLGITGSLMVSYTRARAEGVGIPCKVGLLTRFERITLMVISLILDSIFLCLTILAFLTHLTALQRIWHVYKNSRGKN</sequence>
<evidence type="ECO:0000313" key="5">
    <source>
        <dbReference type="Proteomes" id="UP000235731"/>
    </source>
</evidence>
<dbReference type="GO" id="GO:0016780">
    <property type="term" value="F:phosphotransferase activity, for other substituted phosphate groups"/>
    <property type="evidence" value="ECO:0007669"/>
    <property type="project" value="InterPro"/>
</dbReference>
<dbReference type="EMBL" id="PNIE01000021">
    <property type="protein sequence ID" value="PMP64066.1"/>
    <property type="molecule type" value="Genomic_DNA"/>
</dbReference>
<dbReference type="AlphaFoldDB" id="A0A2N7PKX6"/>
<dbReference type="GO" id="GO:0008654">
    <property type="term" value="P:phospholipid biosynthetic process"/>
    <property type="evidence" value="ECO:0007669"/>
    <property type="project" value="InterPro"/>
</dbReference>
<feature type="transmembrane region" description="Helical" evidence="3">
    <location>
        <begin position="35"/>
        <end position="55"/>
    </location>
</feature>
<feature type="transmembrane region" description="Helical" evidence="3">
    <location>
        <begin position="161"/>
        <end position="183"/>
    </location>
</feature>
<proteinExistence type="inferred from homology"/>
<evidence type="ECO:0000256" key="3">
    <source>
        <dbReference type="SAM" id="Phobius"/>
    </source>
</evidence>
<dbReference type="Gene3D" id="1.20.120.1760">
    <property type="match status" value="1"/>
</dbReference>
<dbReference type="Pfam" id="PF01066">
    <property type="entry name" value="CDP-OH_P_transf"/>
    <property type="match status" value="1"/>
</dbReference>
<comment type="similarity">
    <text evidence="2">Belongs to the CDP-alcohol phosphatidyltransferase class-I family.</text>
</comment>
<dbReference type="PROSITE" id="PS00379">
    <property type="entry name" value="CDP_ALCOHOL_P_TRANSF"/>
    <property type="match status" value="1"/>
</dbReference>
<accession>A0A2N7PKX6</accession>
<dbReference type="InterPro" id="IPR048254">
    <property type="entry name" value="CDP_ALCOHOL_P_TRANSF_CS"/>
</dbReference>
<keyword evidence="3" id="KW-0472">Membrane</keyword>
<keyword evidence="1 2" id="KW-0808">Transferase</keyword>
<dbReference type="Proteomes" id="UP000235731">
    <property type="component" value="Unassembled WGS sequence"/>
</dbReference>